<dbReference type="GO" id="GO:0016705">
    <property type="term" value="F:oxidoreductase activity, acting on paired donors, with incorporation or reduction of molecular oxygen"/>
    <property type="evidence" value="ECO:0007669"/>
    <property type="project" value="InterPro"/>
</dbReference>
<proteinExistence type="inferred from homology"/>
<keyword evidence="2" id="KW-0349">Heme</keyword>
<keyword evidence="3" id="KW-0812">Transmembrane</keyword>
<keyword evidence="2" id="KW-0479">Metal-binding</keyword>
<dbReference type="PRINTS" id="PR00385">
    <property type="entry name" value="P450"/>
</dbReference>
<dbReference type="GO" id="GO:0005506">
    <property type="term" value="F:iron ion binding"/>
    <property type="evidence" value="ECO:0007669"/>
    <property type="project" value="InterPro"/>
</dbReference>
<reference evidence="4" key="1">
    <citation type="journal article" date="2020" name="Stud. Mycol.">
        <title>101 Dothideomycetes genomes: a test case for predicting lifestyles and emergence of pathogens.</title>
        <authorList>
            <person name="Haridas S."/>
            <person name="Albert R."/>
            <person name="Binder M."/>
            <person name="Bloem J."/>
            <person name="Labutti K."/>
            <person name="Salamov A."/>
            <person name="Andreopoulos B."/>
            <person name="Baker S."/>
            <person name="Barry K."/>
            <person name="Bills G."/>
            <person name="Bluhm B."/>
            <person name="Cannon C."/>
            <person name="Castanera R."/>
            <person name="Culley D."/>
            <person name="Daum C."/>
            <person name="Ezra D."/>
            <person name="Gonzalez J."/>
            <person name="Henrissat B."/>
            <person name="Kuo A."/>
            <person name="Liang C."/>
            <person name="Lipzen A."/>
            <person name="Lutzoni F."/>
            <person name="Magnuson J."/>
            <person name="Mondo S."/>
            <person name="Nolan M."/>
            <person name="Ohm R."/>
            <person name="Pangilinan J."/>
            <person name="Park H.-J."/>
            <person name="Ramirez L."/>
            <person name="Alfaro M."/>
            <person name="Sun H."/>
            <person name="Tritt A."/>
            <person name="Yoshinaga Y."/>
            <person name="Zwiers L.-H."/>
            <person name="Turgeon B."/>
            <person name="Goodwin S."/>
            <person name="Spatafora J."/>
            <person name="Crous P."/>
            <person name="Grigoriev I."/>
        </authorList>
    </citation>
    <scope>NUCLEOTIDE SEQUENCE</scope>
    <source>
        <strain evidence="4">CBS 279.74</strain>
    </source>
</reference>
<keyword evidence="5" id="KW-1185">Reference proteome</keyword>
<dbReference type="Gene3D" id="1.10.630.10">
    <property type="entry name" value="Cytochrome P450"/>
    <property type="match status" value="1"/>
</dbReference>
<dbReference type="SUPFAM" id="SSF48264">
    <property type="entry name" value="Cytochrome P450"/>
    <property type="match status" value="1"/>
</dbReference>
<dbReference type="Pfam" id="PF00067">
    <property type="entry name" value="p450"/>
    <property type="match status" value="1"/>
</dbReference>
<feature type="transmembrane region" description="Helical" evidence="3">
    <location>
        <begin position="6"/>
        <end position="25"/>
    </location>
</feature>
<evidence type="ECO:0000313" key="4">
    <source>
        <dbReference type="EMBL" id="KAF2712111.1"/>
    </source>
</evidence>
<evidence type="ECO:0000256" key="3">
    <source>
        <dbReference type="SAM" id="Phobius"/>
    </source>
</evidence>
<organism evidence="4 5">
    <name type="scientific">Pleomassaria siparia CBS 279.74</name>
    <dbReference type="NCBI Taxonomy" id="1314801"/>
    <lineage>
        <taxon>Eukaryota</taxon>
        <taxon>Fungi</taxon>
        <taxon>Dikarya</taxon>
        <taxon>Ascomycota</taxon>
        <taxon>Pezizomycotina</taxon>
        <taxon>Dothideomycetes</taxon>
        <taxon>Pleosporomycetidae</taxon>
        <taxon>Pleosporales</taxon>
        <taxon>Pleomassariaceae</taxon>
        <taxon>Pleomassaria</taxon>
    </lineage>
</organism>
<dbReference type="GO" id="GO:0020037">
    <property type="term" value="F:heme binding"/>
    <property type="evidence" value="ECO:0007669"/>
    <property type="project" value="InterPro"/>
</dbReference>
<dbReference type="OrthoDB" id="1470350at2759"/>
<dbReference type="InterPro" id="IPR001128">
    <property type="entry name" value="Cyt_P450"/>
</dbReference>
<dbReference type="InterPro" id="IPR036396">
    <property type="entry name" value="Cyt_P450_sf"/>
</dbReference>
<protein>
    <submittedName>
        <fullName evidence="4">Cytochrome P450 3A4</fullName>
    </submittedName>
</protein>
<keyword evidence="2" id="KW-0408">Iron</keyword>
<keyword evidence="3" id="KW-1133">Transmembrane helix</keyword>
<comment type="similarity">
    <text evidence="1">Belongs to the cytochrome P450 family.</text>
</comment>
<feature type="transmembrane region" description="Helical" evidence="3">
    <location>
        <begin position="37"/>
        <end position="60"/>
    </location>
</feature>
<keyword evidence="3" id="KW-0472">Membrane</keyword>
<dbReference type="CDD" id="cd11069">
    <property type="entry name" value="CYP_FUM15-like"/>
    <property type="match status" value="1"/>
</dbReference>
<evidence type="ECO:0000256" key="2">
    <source>
        <dbReference type="PIRSR" id="PIRSR602401-1"/>
    </source>
</evidence>
<name>A0A6G1KI85_9PLEO</name>
<dbReference type="GO" id="GO:0004497">
    <property type="term" value="F:monooxygenase activity"/>
    <property type="evidence" value="ECO:0007669"/>
    <property type="project" value="InterPro"/>
</dbReference>
<dbReference type="PANTHER" id="PTHR24305">
    <property type="entry name" value="CYTOCHROME P450"/>
    <property type="match status" value="1"/>
</dbReference>
<feature type="binding site" description="axial binding residue" evidence="2">
    <location>
        <position position="489"/>
    </location>
    <ligand>
        <name>heme</name>
        <dbReference type="ChEBI" id="CHEBI:30413"/>
    </ligand>
    <ligandPart>
        <name>Fe</name>
        <dbReference type="ChEBI" id="CHEBI:18248"/>
    </ligandPart>
</feature>
<dbReference type="EMBL" id="MU005766">
    <property type="protein sequence ID" value="KAF2712111.1"/>
    <property type="molecule type" value="Genomic_DNA"/>
</dbReference>
<evidence type="ECO:0000313" key="5">
    <source>
        <dbReference type="Proteomes" id="UP000799428"/>
    </source>
</evidence>
<dbReference type="InterPro" id="IPR002401">
    <property type="entry name" value="Cyt_P450_E_grp-I"/>
</dbReference>
<comment type="cofactor">
    <cofactor evidence="2">
        <name>heme</name>
        <dbReference type="ChEBI" id="CHEBI:30413"/>
    </cofactor>
</comment>
<gene>
    <name evidence="4" type="ORF">K504DRAFT_400615</name>
</gene>
<evidence type="ECO:0000256" key="1">
    <source>
        <dbReference type="ARBA" id="ARBA00010617"/>
    </source>
</evidence>
<dbReference type="PRINTS" id="PR00463">
    <property type="entry name" value="EP450I"/>
</dbReference>
<dbReference type="InterPro" id="IPR050121">
    <property type="entry name" value="Cytochrome_P450_monoxygenase"/>
</dbReference>
<dbReference type="FunFam" id="1.10.630.10:FF:000051">
    <property type="entry name" value="Cytochrome P450 monooxygenase (Fum15)"/>
    <property type="match status" value="1"/>
</dbReference>
<sequence>MHITITPASIALFSLSESAIAFYLFQHVFPSGTLSTLLLFFSLLNSSGLVIYHLIIYPFFLSPLRHFPSPKTGFWPIIGHGLIMFQRPPGAVHLKIMKETPNEGIIRFLNWWHKDRLLLTSPAALADVLVHKSYDFEKPPWVRTFLVQFLGDGLLTSEGEDHLHQRKNILPAFHFRHIKELYPVFWSKSIELCDVIKADLWDKSDKVLEFNHFSTQVTMDIIGLAGLGRDIGSLRNSEDELIKNYEEILEPTFEKGVYFLSHMLFPRWLLSALPWKLNERVKVTTNSLKKICKDFVQDKKLRMKTGSDEDLDILSIMIRSNTFSDDGLVDQLLTFLAAGHETTSSALTWAAHLLSTHPAIQTQLRNEIHAAIPTPKSLSDPKVDIAGLLESLPYLNAVCNEVLRLYPTIPVTLRMAKNDTTICGQSVPAGTNCFIVPIATNRLPDLWGPDAEEFVPERWIDKETGRTTMNGGADSNYSFVTFLHGPRSCIGAKFARAEFRALIAAFVGSFDMEMADPNEAIKAGGTLTYKPLDGMKLRLKDVEWAQ</sequence>
<dbReference type="Proteomes" id="UP000799428">
    <property type="component" value="Unassembled WGS sequence"/>
</dbReference>
<accession>A0A6G1KI85</accession>
<dbReference type="AlphaFoldDB" id="A0A6G1KI85"/>
<dbReference type="PANTHER" id="PTHR24305:SF166">
    <property type="entry name" value="CYTOCHROME P450 12A4, MITOCHONDRIAL-RELATED"/>
    <property type="match status" value="1"/>
</dbReference>